<dbReference type="GO" id="GO:0005813">
    <property type="term" value="C:centrosome"/>
    <property type="evidence" value="ECO:0007669"/>
    <property type="project" value="TreeGrafter"/>
</dbReference>
<evidence type="ECO:0000313" key="2">
    <source>
        <dbReference type="EMBL" id="KAK2844478.1"/>
    </source>
</evidence>
<proteinExistence type="predicted"/>
<comment type="caution">
    <text evidence="2">The sequence shown here is derived from an EMBL/GenBank/DDBJ whole genome shotgun (WGS) entry which is preliminary data.</text>
</comment>
<feature type="domain" description="Speriolin C-terminal" evidence="1">
    <location>
        <begin position="135"/>
        <end position="192"/>
    </location>
</feature>
<dbReference type="Pfam" id="PF15059">
    <property type="entry name" value="Speriolin_C"/>
    <property type="match status" value="1"/>
</dbReference>
<gene>
    <name evidence="2" type="ORF">Q5P01_011137</name>
</gene>
<sequence length="206" mass="23848">MNPSMYQEQNTAALLLENQKLGQENGQLKQMLSLFMENQDLKSRLQSFNNDTQDDVTVCFPSWRKSSSLWQTFNESQFTKNLQKKQLKDEHRTSSPVDFKSFIQSSMHINPIEESVSESCHTDSPPEVKDVDRFMGEIAYQLDRRILSHVFQGQKRLYGFTVLNIPEKIIEVSTHPLTGKVDEGYRLHLLQRRCVPAVVLSVPWSL</sequence>
<reference evidence="2" key="1">
    <citation type="submission" date="2023-07" db="EMBL/GenBank/DDBJ databases">
        <title>Chromosome-level Genome Assembly of Striped Snakehead (Channa striata).</title>
        <authorList>
            <person name="Liu H."/>
        </authorList>
    </citation>
    <scope>NUCLEOTIDE SEQUENCE</scope>
    <source>
        <strain evidence="2">Gz</strain>
        <tissue evidence="2">Muscle</tissue>
    </source>
</reference>
<dbReference type="AlphaFoldDB" id="A0AA88MVV0"/>
<name>A0AA88MVV0_CHASR</name>
<keyword evidence="3" id="KW-1185">Reference proteome</keyword>
<dbReference type="PANTHER" id="PTHR22192:SF17">
    <property type="entry name" value="SPERIOLIN-LIKE PROTEIN"/>
    <property type="match status" value="1"/>
</dbReference>
<organism evidence="2 3">
    <name type="scientific">Channa striata</name>
    <name type="common">Snakehead murrel</name>
    <name type="synonym">Ophicephalus striatus</name>
    <dbReference type="NCBI Taxonomy" id="64152"/>
    <lineage>
        <taxon>Eukaryota</taxon>
        <taxon>Metazoa</taxon>
        <taxon>Chordata</taxon>
        <taxon>Craniata</taxon>
        <taxon>Vertebrata</taxon>
        <taxon>Euteleostomi</taxon>
        <taxon>Actinopterygii</taxon>
        <taxon>Neopterygii</taxon>
        <taxon>Teleostei</taxon>
        <taxon>Neoteleostei</taxon>
        <taxon>Acanthomorphata</taxon>
        <taxon>Anabantaria</taxon>
        <taxon>Anabantiformes</taxon>
        <taxon>Channoidei</taxon>
        <taxon>Channidae</taxon>
        <taxon>Channa</taxon>
    </lineage>
</organism>
<dbReference type="Proteomes" id="UP001187415">
    <property type="component" value="Unassembled WGS sequence"/>
</dbReference>
<evidence type="ECO:0000313" key="3">
    <source>
        <dbReference type="Proteomes" id="UP001187415"/>
    </source>
</evidence>
<dbReference type="InterPro" id="IPR026715">
    <property type="entry name" value="SPATC1"/>
</dbReference>
<dbReference type="EMBL" id="JAUPFM010000008">
    <property type="protein sequence ID" value="KAK2844478.1"/>
    <property type="molecule type" value="Genomic_DNA"/>
</dbReference>
<evidence type="ECO:0000259" key="1">
    <source>
        <dbReference type="Pfam" id="PF15059"/>
    </source>
</evidence>
<dbReference type="PANTHER" id="PTHR22192">
    <property type="entry name" value="SPERIOLIN"/>
    <property type="match status" value="1"/>
</dbReference>
<accession>A0AA88MVV0</accession>
<protein>
    <recommendedName>
        <fullName evidence="1">Speriolin C-terminal domain-containing protein</fullName>
    </recommendedName>
</protein>
<dbReference type="InterPro" id="IPR029384">
    <property type="entry name" value="Speriolin_C"/>
</dbReference>